<organism evidence="2 3">
    <name type="scientific">Dreissena polymorpha</name>
    <name type="common">Zebra mussel</name>
    <name type="synonym">Mytilus polymorpha</name>
    <dbReference type="NCBI Taxonomy" id="45954"/>
    <lineage>
        <taxon>Eukaryota</taxon>
        <taxon>Metazoa</taxon>
        <taxon>Spiralia</taxon>
        <taxon>Lophotrochozoa</taxon>
        <taxon>Mollusca</taxon>
        <taxon>Bivalvia</taxon>
        <taxon>Autobranchia</taxon>
        <taxon>Heteroconchia</taxon>
        <taxon>Euheterodonta</taxon>
        <taxon>Imparidentia</taxon>
        <taxon>Neoheterodontei</taxon>
        <taxon>Myida</taxon>
        <taxon>Dreissenoidea</taxon>
        <taxon>Dreissenidae</taxon>
        <taxon>Dreissena</taxon>
    </lineage>
</organism>
<evidence type="ECO:0000313" key="2">
    <source>
        <dbReference type="EMBL" id="KAH3859129.1"/>
    </source>
</evidence>
<dbReference type="InterPro" id="IPR036318">
    <property type="entry name" value="FAD-bd_PCMH-like_sf"/>
</dbReference>
<dbReference type="GO" id="GO:0050660">
    <property type="term" value="F:flavin adenine dinucleotide binding"/>
    <property type="evidence" value="ECO:0007669"/>
    <property type="project" value="InterPro"/>
</dbReference>
<comment type="caution">
    <text evidence="2">The sequence shown here is derived from an EMBL/GenBank/DDBJ whole genome shotgun (WGS) entry which is preliminary data.</text>
</comment>
<dbReference type="AlphaFoldDB" id="A0A9D4LJR7"/>
<dbReference type="Pfam" id="PF00941">
    <property type="entry name" value="FAD_binding_5"/>
    <property type="match status" value="1"/>
</dbReference>
<accession>A0A9D4LJR7</accession>
<dbReference type="SUPFAM" id="SSF56176">
    <property type="entry name" value="FAD-binding/transporter-associated domain-like"/>
    <property type="match status" value="1"/>
</dbReference>
<protein>
    <recommendedName>
        <fullName evidence="1">Molybdopterin dehydrogenase FAD-binding domain-containing protein</fullName>
    </recommendedName>
</protein>
<dbReference type="Gene3D" id="3.30.465.10">
    <property type="match status" value="1"/>
</dbReference>
<dbReference type="GO" id="GO:0016491">
    <property type="term" value="F:oxidoreductase activity"/>
    <property type="evidence" value="ECO:0007669"/>
    <property type="project" value="InterPro"/>
</dbReference>
<reference evidence="2" key="2">
    <citation type="submission" date="2020-11" db="EMBL/GenBank/DDBJ databases">
        <authorList>
            <person name="McCartney M.A."/>
            <person name="Auch B."/>
            <person name="Kono T."/>
            <person name="Mallez S."/>
            <person name="Becker A."/>
            <person name="Gohl D.M."/>
            <person name="Silverstein K.A.T."/>
            <person name="Koren S."/>
            <person name="Bechman K.B."/>
            <person name="Herman A."/>
            <person name="Abrahante J.E."/>
            <person name="Garbe J."/>
        </authorList>
    </citation>
    <scope>NUCLEOTIDE SEQUENCE</scope>
    <source>
        <strain evidence="2">Duluth1</strain>
        <tissue evidence="2">Whole animal</tissue>
    </source>
</reference>
<sequence length="105" mass="11957">MDIIHITILEFYLCRNTVRWEKNANQEEGLNCPSVCQYVICLCCLHQHMKYPVMIAPTHVPELLTVEHTEQGIRFGAAVTLSQIDNELKSAMEKYPGQSPLPVSQ</sequence>
<dbReference type="InterPro" id="IPR002346">
    <property type="entry name" value="Mopterin_DH_FAD-bd"/>
</dbReference>
<gene>
    <name evidence="2" type="ORF">DPMN_101845</name>
</gene>
<evidence type="ECO:0000313" key="3">
    <source>
        <dbReference type="Proteomes" id="UP000828390"/>
    </source>
</evidence>
<proteinExistence type="predicted"/>
<name>A0A9D4LJR7_DREPO</name>
<keyword evidence="3" id="KW-1185">Reference proteome</keyword>
<reference evidence="2" key="1">
    <citation type="journal article" date="2019" name="bioRxiv">
        <title>The Genome of the Zebra Mussel, Dreissena polymorpha: A Resource for Invasive Species Research.</title>
        <authorList>
            <person name="McCartney M.A."/>
            <person name="Auch B."/>
            <person name="Kono T."/>
            <person name="Mallez S."/>
            <person name="Zhang Y."/>
            <person name="Obille A."/>
            <person name="Becker A."/>
            <person name="Abrahante J.E."/>
            <person name="Garbe J."/>
            <person name="Badalamenti J.P."/>
            <person name="Herman A."/>
            <person name="Mangelson H."/>
            <person name="Liachko I."/>
            <person name="Sullivan S."/>
            <person name="Sone E.D."/>
            <person name="Koren S."/>
            <person name="Silverstein K.A.T."/>
            <person name="Beckman K.B."/>
            <person name="Gohl D.M."/>
        </authorList>
    </citation>
    <scope>NUCLEOTIDE SEQUENCE</scope>
    <source>
        <strain evidence="2">Duluth1</strain>
        <tissue evidence="2">Whole animal</tissue>
    </source>
</reference>
<dbReference type="InterPro" id="IPR016169">
    <property type="entry name" value="FAD-bd_PCMH_sub2"/>
</dbReference>
<evidence type="ECO:0000259" key="1">
    <source>
        <dbReference type="Pfam" id="PF00941"/>
    </source>
</evidence>
<dbReference type="EMBL" id="JAIWYP010000003">
    <property type="protein sequence ID" value="KAH3859129.1"/>
    <property type="molecule type" value="Genomic_DNA"/>
</dbReference>
<feature type="domain" description="Molybdopterin dehydrogenase FAD-binding" evidence="1">
    <location>
        <begin position="47"/>
        <end position="95"/>
    </location>
</feature>
<dbReference type="Proteomes" id="UP000828390">
    <property type="component" value="Unassembled WGS sequence"/>
</dbReference>